<dbReference type="STRING" id="4529.A0A0E0PM04"/>
<comment type="catalytic activity">
    <reaction evidence="1">
        <text>Hydrolysis of terminal non-reducing N-acetyl-D-hexosamine residues in N-acetyl-beta-D-hexosaminides.</text>
        <dbReference type="EC" id="3.2.1.52"/>
    </reaction>
</comment>
<dbReference type="eggNOG" id="KOG2499">
    <property type="taxonomic scope" value="Eukaryota"/>
</dbReference>
<dbReference type="Gene3D" id="3.20.20.80">
    <property type="entry name" value="Glycosidases"/>
    <property type="match status" value="1"/>
</dbReference>
<evidence type="ECO:0000256" key="2">
    <source>
        <dbReference type="ARBA" id="ARBA00006285"/>
    </source>
</evidence>
<dbReference type="InterPro" id="IPR017853">
    <property type="entry name" value="GH"/>
</dbReference>
<dbReference type="GO" id="GO:0005975">
    <property type="term" value="P:carbohydrate metabolic process"/>
    <property type="evidence" value="ECO:0007669"/>
    <property type="project" value="InterPro"/>
</dbReference>
<proteinExistence type="inferred from homology"/>
<sequence length="208" mass="22625">MRYHKVYISSNTFKASCGGLQSLNPPGTPSPAAVPQPSRNPLTGGGMVALFPDPYLHGGTDEVNTACWENDPVVRRFLAEGGTHNHLLEVFINTTRPFVAQELNQLPWHSVPQPLGQPVCRPPSHRIESAAATVASSFRRIAAATIAELPMNGSCNHRRTPTDSAPTSHRDHRPPSLMNRHRNHHQAPVADESPPQPSLIWATIGSPI</sequence>
<reference evidence="8" key="1">
    <citation type="submission" date="2013-06" db="EMBL/GenBank/DDBJ databases">
        <authorList>
            <person name="Zhao Q."/>
        </authorList>
    </citation>
    <scope>NUCLEOTIDE SEQUENCE</scope>
    <source>
        <strain evidence="8">cv. W1943</strain>
    </source>
</reference>
<evidence type="ECO:0000313" key="8">
    <source>
        <dbReference type="Proteomes" id="UP000008022"/>
    </source>
</evidence>
<keyword evidence="8" id="KW-1185">Reference proteome</keyword>
<reference evidence="7" key="2">
    <citation type="submission" date="2015-06" db="UniProtKB">
        <authorList>
            <consortium name="EnsemblPlants"/>
        </authorList>
    </citation>
    <scope>IDENTIFICATION</scope>
</reference>
<evidence type="ECO:0000313" key="7">
    <source>
        <dbReference type="EnsemblPlants" id="ORUFI05G16260.1"/>
    </source>
</evidence>
<keyword evidence="4" id="KW-0378">Hydrolase</keyword>
<dbReference type="InterPro" id="IPR015883">
    <property type="entry name" value="Glyco_hydro_20_cat"/>
</dbReference>
<dbReference type="EC" id="3.2.1.52" evidence="3"/>
<dbReference type="OMA" id="PSLIWAT"/>
<accession>A0A0E0PM04</accession>
<dbReference type="Proteomes" id="UP000008022">
    <property type="component" value="Unassembled WGS sequence"/>
</dbReference>
<feature type="region of interest" description="Disordered" evidence="5">
    <location>
        <begin position="152"/>
        <end position="208"/>
    </location>
</feature>
<evidence type="ECO:0000256" key="1">
    <source>
        <dbReference type="ARBA" id="ARBA00001231"/>
    </source>
</evidence>
<feature type="domain" description="Glycoside hydrolase family 20 catalytic" evidence="6">
    <location>
        <begin position="47"/>
        <end position="109"/>
    </location>
</feature>
<evidence type="ECO:0000256" key="3">
    <source>
        <dbReference type="ARBA" id="ARBA00012663"/>
    </source>
</evidence>
<dbReference type="SUPFAM" id="SSF51445">
    <property type="entry name" value="(Trans)glycosidases"/>
    <property type="match status" value="1"/>
</dbReference>
<dbReference type="Pfam" id="PF00728">
    <property type="entry name" value="Glyco_hydro_20"/>
    <property type="match status" value="1"/>
</dbReference>
<evidence type="ECO:0000256" key="4">
    <source>
        <dbReference type="ARBA" id="ARBA00022801"/>
    </source>
</evidence>
<protein>
    <recommendedName>
        <fullName evidence="3">beta-N-acetylhexosaminidase</fullName>
        <ecNumber evidence="3">3.2.1.52</ecNumber>
    </recommendedName>
</protein>
<comment type="similarity">
    <text evidence="2">Belongs to the glycosyl hydrolase 20 family.</text>
</comment>
<organism evidence="7 8">
    <name type="scientific">Oryza rufipogon</name>
    <name type="common">Brownbeard rice</name>
    <name type="synonym">Asian wild rice</name>
    <dbReference type="NCBI Taxonomy" id="4529"/>
    <lineage>
        <taxon>Eukaryota</taxon>
        <taxon>Viridiplantae</taxon>
        <taxon>Streptophyta</taxon>
        <taxon>Embryophyta</taxon>
        <taxon>Tracheophyta</taxon>
        <taxon>Spermatophyta</taxon>
        <taxon>Magnoliopsida</taxon>
        <taxon>Liliopsida</taxon>
        <taxon>Poales</taxon>
        <taxon>Poaceae</taxon>
        <taxon>BOP clade</taxon>
        <taxon>Oryzoideae</taxon>
        <taxon>Oryzeae</taxon>
        <taxon>Oryzinae</taxon>
        <taxon>Oryza</taxon>
    </lineage>
</organism>
<dbReference type="Gramene" id="ORUFI05G16260.1">
    <property type="protein sequence ID" value="ORUFI05G16260.1"/>
    <property type="gene ID" value="ORUFI05G16260"/>
</dbReference>
<feature type="region of interest" description="Disordered" evidence="5">
    <location>
        <begin position="23"/>
        <end position="43"/>
    </location>
</feature>
<name>A0A0E0PM04_ORYRU</name>
<dbReference type="GO" id="GO:0004563">
    <property type="term" value="F:beta-N-acetylhexosaminidase activity"/>
    <property type="evidence" value="ECO:0007669"/>
    <property type="project" value="UniProtKB-EC"/>
</dbReference>
<dbReference type="AlphaFoldDB" id="A0A0E0PM04"/>
<evidence type="ECO:0000256" key="5">
    <source>
        <dbReference type="SAM" id="MobiDB-lite"/>
    </source>
</evidence>
<dbReference type="HOGENOM" id="CLU_114719_0_0_1"/>
<evidence type="ECO:0000259" key="6">
    <source>
        <dbReference type="Pfam" id="PF00728"/>
    </source>
</evidence>
<dbReference type="EnsemblPlants" id="ORUFI05G16260.1">
    <property type="protein sequence ID" value="ORUFI05G16260.1"/>
    <property type="gene ID" value="ORUFI05G16260"/>
</dbReference>